<reference evidence="1" key="1">
    <citation type="submission" date="2020-02" db="EMBL/GenBank/DDBJ databases">
        <authorList>
            <person name="Meier V. D."/>
        </authorList>
    </citation>
    <scope>NUCLEOTIDE SEQUENCE</scope>
    <source>
        <strain evidence="1">AVDCRST_MAG87</strain>
    </source>
</reference>
<sequence>MCVSGRGVYVVMKICSINQVRPDSFWTSLPSVDNQSSTRIPIVFQQ</sequence>
<dbReference type="AlphaFoldDB" id="A0A6J4UUR1"/>
<protein>
    <submittedName>
        <fullName evidence="1">Uncharacterized protein</fullName>
    </submittedName>
</protein>
<gene>
    <name evidence="1" type="ORF">AVDCRST_MAG87-1282</name>
</gene>
<name>A0A6J4UUR1_9BACT</name>
<accession>A0A6J4UUR1</accession>
<evidence type="ECO:0000313" key="1">
    <source>
        <dbReference type="EMBL" id="CAA9557041.1"/>
    </source>
</evidence>
<dbReference type="EMBL" id="CADCWJ010000288">
    <property type="protein sequence ID" value="CAA9557041.1"/>
    <property type="molecule type" value="Genomic_DNA"/>
</dbReference>
<proteinExistence type="predicted"/>
<organism evidence="1">
    <name type="scientific">uncultured Thermomicrobiales bacterium</name>
    <dbReference type="NCBI Taxonomy" id="1645740"/>
    <lineage>
        <taxon>Bacteria</taxon>
        <taxon>Pseudomonadati</taxon>
        <taxon>Thermomicrobiota</taxon>
        <taxon>Thermomicrobia</taxon>
        <taxon>Thermomicrobiales</taxon>
        <taxon>environmental samples</taxon>
    </lineage>
</organism>